<evidence type="ECO:0000256" key="14">
    <source>
        <dbReference type="ARBA" id="ARBA00023224"/>
    </source>
</evidence>
<gene>
    <name evidence="17" type="ORF">E6K79_10460</name>
</gene>
<protein>
    <recommendedName>
        <fullName evidence="3">histidine kinase</fullName>
        <ecNumber evidence="3">2.7.13.3</ecNumber>
    </recommendedName>
</protein>
<feature type="transmembrane region" description="Helical" evidence="15">
    <location>
        <begin position="204"/>
        <end position="223"/>
    </location>
</feature>
<evidence type="ECO:0000256" key="2">
    <source>
        <dbReference type="ARBA" id="ARBA00004651"/>
    </source>
</evidence>
<evidence type="ECO:0000256" key="13">
    <source>
        <dbReference type="ARBA" id="ARBA00023136"/>
    </source>
</evidence>
<reference evidence="17 18" key="1">
    <citation type="journal article" date="2019" name="Nat. Microbiol.">
        <title>Mediterranean grassland soil C-N compound turnover is dependent on rainfall and depth, and is mediated by genomically divergent microorganisms.</title>
        <authorList>
            <person name="Diamond S."/>
            <person name="Andeer P.F."/>
            <person name="Li Z."/>
            <person name="Crits-Christoph A."/>
            <person name="Burstein D."/>
            <person name="Anantharaman K."/>
            <person name="Lane K.R."/>
            <person name="Thomas B.C."/>
            <person name="Pan C."/>
            <person name="Northen T.R."/>
            <person name="Banfield J.F."/>
        </authorList>
    </citation>
    <scope>NUCLEOTIDE SEQUENCE [LARGE SCALE GENOMIC DNA]</scope>
    <source>
        <strain evidence="17">WS_9</strain>
    </source>
</reference>
<keyword evidence="10" id="KW-0067">ATP-binding</keyword>
<evidence type="ECO:0000313" key="18">
    <source>
        <dbReference type="Proteomes" id="UP000317691"/>
    </source>
</evidence>
<dbReference type="Proteomes" id="UP000317691">
    <property type="component" value="Unassembled WGS sequence"/>
</dbReference>
<keyword evidence="4" id="KW-1003">Cell membrane</keyword>
<evidence type="ECO:0000256" key="3">
    <source>
        <dbReference type="ARBA" id="ARBA00012438"/>
    </source>
</evidence>
<evidence type="ECO:0000256" key="8">
    <source>
        <dbReference type="ARBA" id="ARBA00022741"/>
    </source>
</evidence>
<evidence type="ECO:0000256" key="12">
    <source>
        <dbReference type="ARBA" id="ARBA00023012"/>
    </source>
</evidence>
<dbReference type="GO" id="GO:0005524">
    <property type="term" value="F:ATP binding"/>
    <property type="evidence" value="ECO:0007669"/>
    <property type="project" value="UniProtKB-KW"/>
</dbReference>
<keyword evidence="9" id="KW-0418">Kinase</keyword>
<dbReference type="EMBL" id="VBOZ01000032">
    <property type="protein sequence ID" value="TMQ63314.1"/>
    <property type="molecule type" value="Genomic_DNA"/>
</dbReference>
<evidence type="ECO:0000313" key="17">
    <source>
        <dbReference type="EMBL" id="TMQ63314.1"/>
    </source>
</evidence>
<dbReference type="Pfam" id="PF02203">
    <property type="entry name" value="TarH"/>
    <property type="match status" value="1"/>
</dbReference>
<dbReference type="PRINTS" id="PR00344">
    <property type="entry name" value="BCTRLSENSOR"/>
</dbReference>
<evidence type="ECO:0000256" key="5">
    <source>
        <dbReference type="ARBA" id="ARBA00022553"/>
    </source>
</evidence>
<dbReference type="SUPFAM" id="SSF55874">
    <property type="entry name" value="ATPase domain of HSP90 chaperone/DNA topoisomerase II/histidine kinase"/>
    <property type="match status" value="1"/>
</dbReference>
<dbReference type="Gene3D" id="1.10.287.130">
    <property type="match status" value="1"/>
</dbReference>
<evidence type="ECO:0000256" key="9">
    <source>
        <dbReference type="ARBA" id="ARBA00022777"/>
    </source>
</evidence>
<keyword evidence="5" id="KW-0597">Phosphoprotein</keyword>
<dbReference type="PANTHER" id="PTHR43065">
    <property type="entry name" value="SENSOR HISTIDINE KINASE"/>
    <property type="match status" value="1"/>
</dbReference>
<dbReference type="CDD" id="cd00082">
    <property type="entry name" value="HisKA"/>
    <property type="match status" value="1"/>
</dbReference>
<evidence type="ECO:0000259" key="16">
    <source>
        <dbReference type="PROSITE" id="PS50109"/>
    </source>
</evidence>
<accession>A0A538TI73</accession>
<keyword evidence="6" id="KW-0808">Transferase</keyword>
<dbReference type="Pfam" id="PF00512">
    <property type="entry name" value="HisKA"/>
    <property type="match status" value="1"/>
</dbReference>
<dbReference type="InterPro" id="IPR036890">
    <property type="entry name" value="HATPase_C_sf"/>
</dbReference>
<keyword evidence="7 15" id="KW-0812">Transmembrane</keyword>
<sequence length="461" mass="50034">MFPRRQNIRPRILGTLVFLGALLLLVNGTIIYSIRTSQRLLDQELGKRLQGTAHIAALLVQPAQFEMLALAVADTAAAADTALTDFSMAMDAQEAADAVKTEWKRLAASAGLSNVILVDPSRHVLLRLRDPFAFEPDVVVLDRVPLTRALIGATSHSSLYYKDGQYLRSGYAPVTGPDGAVLGAVAVEGGSEAFQPLQVIRTSLYGAAIVASLLVIVIGIGYGRTVGHLLRIEENMRHTDLLASIGQVSAGVAHEIRNPLAVLRGASSRLQKYDQLASTERVQLLSMIDEEVGRMSAFVQNFLHLSRRPNLEPQEFELRQVLERSLGILRVEMDRSGVVMSVEWKAPDGVSLVGDPLAMHHVFLNLALNARDVMPNGGKLAIRVFERRGEVRIQFEDTGPGVPRDIRKQVFDAFFTTRAKGTGLGLAFVDRIVSEHGGSVTVGDAPTGGALFEIRIPLEGA</sequence>
<dbReference type="PROSITE" id="PS50109">
    <property type="entry name" value="HIS_KIN"/>
    <property type="match status" value="1"/>
</dbReference>
<name>A0A538TI73_UNCEI</name>
<dbReference type="SMART" id="SM00387">
    <property type="entry name" value="HATPase_c"/>
    <property type="match status" value="1"/>
</dbReference>
<dbReference type="Pfam" id="PF02518">
    <property type="entry name" value="HATPase_c"/>
    <property type="match status" value="1"/>
</dbReference>
<comment type="subcellular location">
    <subcellularLocation>
        <location evidence="2">Cell membrane</location>
        <topology evidence="2">Multi-pass membrane protein</topology>
    </subcellularLocation>
</comment>
<keyword evidence="8" id="KW-0547">Nucleotide-binding</keyword>
<evidence type="ECO:0000256" key="4">
    <source>
        <dbReference type="ARBA" id="ARBA00022475"/>
    </source>
</evidence>
<dbReference type="AlphaFoldDB" id="A0A538TI73"/>
<evidence type="ECO:0000256" key="1">
    <source>
        <dbReference type="ARBA" id="ARBA00000085"/>
    </source>
</evidence>
<dbReference type="GO" id="GO:0006935">
    <property type="term" value="P:chemotaxis"/>
    <property type="evidence" value="ECO:0007669"/>
    <property type="project" value="InterPro"/>
</dbReference>
<dbReference type="InterPro" id="IPR004358">
    <property type="entry name" value="Sig_transdc_His_kin-like_C"/>
</dbReference>
<evidence type="ECO:0000256" key="7">
    <source>
        <dbReference type="ARBA" id="ARBA00022692"/>
    </source>
</evidence>
<organism evidence="17 18">
    <name type="scientific">Eiseniibacteriota bacterium</name>
    <dbReference type="NCBI Taxonomy" id="2212470"/>
    <lineage>
        <taxon>Bacteria</taxon>
        <taxon>Candidatus Eiseniibacteriota</taxon>
    </lineage>
</organism>
<dbReference type="EC" id="2.7.13.3" evidence="3"/>
<evidence type="ECO:0000256" key="11">
    <source>
        <dbReference type="ARBA" id="ARBA00022989"/>
    </source>
</evidence>
<dbReference type="SMART" id="SM00388">
    <property type="entry name" value="HisKA"/>
    <property type="match status" value="1"/>
</dbReference>
<dbReference type="InterPro" id="IPR029151">
    <property type="entry name" value="Sensor-like_sf"/>
</dbReference>
<keyword evidence="14" id="KW-0807">Transducer</keyword>
<keyword evidence="11 15" id="KW-1133">Transmembrane helix</keyword>
<proteinExistence type="predicted"/>
<dbReference type="GO" id="GO:0000155">
    <property type="term" value="F:phosphorelay sensor kinase activity"/>
    <property type="evidence" value="ECO:0007669"/>
    <property type="project" value="InterPro"/>
</dbReference>
<dbReference type="SUPFAM" id="SSF103190">
    <property type="entry name" value="Sensory domain-like"/>
    <property type="match status" value="1"/>
</dbReference>
<evidence type="ECO:0000256" key="10">
    <source>
        <dbReference type="ARBA" id="ARBA00022840"/>
    </source>
</evidence>
<dbReference type="InterPro" id="IPR003122">
    <property type="entry name" value="Tar_rcpt_lig-bd"/>
</dbReference>
<dbReference type="Gene3D" id="3.30.565.10">
    <property type="entry name" value="Histidine kinase-like ATPase, C-terminal domain"/>
    <property type="match status" value="1"/>
</dbReference>
<dbReference type="SUPFAM" id="SSF47384">
    <property type="entry name" value="Homodimeric domain of signal transducing histidine kinase"/>
    <property type="match status" value="1"/>
</dbReference>
<keyword evidence="13 15" id="KW-0472">Membrane</keyword>
<dbReference type="CDD" id="cd00075">
    <property type="entry name" value="HATPase"/>
    <property type="match status" value="1"/>
</dbReference>
<keyword evidence="12" id="KW-0902">Two-component regulatory system</keyword>
<feature type="domain" description="Histidine kinase" evidence="16">
    <location>
        <begin position="251"/>
        <end position="460"/>
    </location>
</feature>
<evidence type="ECO:0000256" key="15">
    <source>
        <dbReference type="SAM" id="Phobius"/>
    </source>
</evidence>
<comment type="caution">
    <text evidence="17">The sequence shown here is derived from an EMBL/GenBank/DDBJ whole genome shotgun (WGS) entry which is preliminary data.</text>
</comment>
<dbReference type="InterPro" id="IPR003661">
    <property type="entry name" value="HisK_dim/P_dom"/>
</dbReference>
<dbReference type="InterPro" id="IPR003594">
    <property type="entry name" value="HATPase_dom"/>
</dbReference>
<dbReference type="PANTHER" id="PTHR43065:SF10">
    <property type="entry name" value="PEROXIDE STRESS-ACTIVATED HISTIDINE KINASE MAK3"/>
    <property type="match status" value="1"/>
</dbReference>
<dbReference type="InterPro" id="IPR005467">
    <property type="entry name" value="His_kinase_dom"/>
</dbReference>
<dbReference type="GO" id="GO:0005886">
    <property type="term" value="C:plasma membrane"/>
    <property type="evidence" value="ECO:0007669"/>
    <property type="project" value="UniProtKB-SubCell"/>
</dbReference>
<evidence type="ECO:0000256" key="6">
    <source>
        <dbReference type="ARBA" id="ARBA00022679"/>
    </source>
</evidence>
<dbReference type="InterPro" id="IPR036097">
    <property type="entry name" value="HisK_dim/P_sf"/>
</dbReference>
<comment type="catalytic activity">
    <reaction evidence="1">
        <text>ATP + protein L-histidine = ADP + protein N-phospho-L-histidine.</text>
        <dbReference type="EC" id="2.7.13.3"/>
    </reaction>
</comment>